<proteinExistence type="predicted"/>
<sequence>MAGMQNMEGLASKFGSSLFLSEREKGGVKIEKKAVEGSLLGFHYSVVPEMMLVIGTGVVARAICGLLGTIVKVDKDDGTIEFVNHPEEVEVNGESIEMLQPSRDIDLNMPIVGANDEVSEGVLGRDSVDGDMDQGLLYQDSDSFNLFPIIEVVSKDEMKKIWEDAGDDQAVLEDGLTHVHKIQRFVVDQAEATCEGSLRLQ</sequence>
<evidence type="ECO:0000313" key="2">
    <source>
        <dbReference type="Proteomes" id="UP000290289"/>
    </source>
</evidence>
<keyword evidence="2" id="KW-1185">Reference proteome</keyword>
<protein>
    <submittedName>
        <fullName evidence="1">Uncharacterized protein</fullName>
    </submittedName>
</protein>
<dbReference type="AlphaFoldDB" id="A0A498IFK0"/>
<comment type="caution">
    <text evidence="1">The sequence shown here is derived from an EMBL/GenBank/DDBJ whole genome shotgun (WGS) entry which is preliminary data.</text>
</comment>
<name>A0A498IFK0_MALDO</name>
<organism evidence="1 2">
    <name type="scientific">Malus domestica</name>
    <name type="common">Apple</name>
    <name type="synonym">Pyrus malus</name>
    <dbReference type="NCBI Taxonomy" id="3750"/>
    <lineage>
        <taxon>Eukaryota</taxon>
        <taxon>Viridiplantae</taxon>
        <taxon>Streptophyta</taxon>
        <taxon>Embryophyta</taxon>
        <taxon>Tracheophyta</taxon>
        <taxon>Spermatophyta</taxon>
        <taxon>Magnoliopsida</taxon>
        <taxon>eudicotyledons</taxon>
        <taxon>Gunneridae</taxon>
        <taxon>Pentapetalae</taxon>
        <taxon>rosids</taxon>
        <taxon>fabids</taxon>
        <taxon>Rosales</taxon>
        <taxon>Rosaceae</taxon>
        <taxon>Amygdaloideae</taxon>
        <taxon>Maleae</taxon>
        <taxon>Malus</taxon>
    </lineage>
</organism>
<dbReference type="Proteomes" id="UP000290289">
    <property type="component" value="Chromosome 13"/>
</dbReference>
<evidence type="ECO:0000313" key="1">
    <source>
        <dbReference type="EMBL" id="RXH80301.1"/>
    </source>
</evidence>
<reference evidence="1 2" key="1">
    <citation type="submission" date="2018-10" db="EMBL/GenBank/DDBJ databases">
        <title>A high-quality apple genome assembly.</title>
        <authorList>
            <person name="Hu J."/>
        </authorList>
    </citation>
    <scope>NUCLEOTIDE SEQUENCE [LARGE SCALE GENOMIC DNA]</scope>
    <source>
        <strain evidence="2">cv. HFTH1</strain>
        <tissue evidence="1">Young leaf</tissue>
    </source>
</reference>
<dbReference type="EMBL" id="RDQH01000339">
    <property type="protein sequence ID" value="RXH80301.1"/>
    <property type="molecule type" value="Genomic_DNA"/>
</dbReference>
<accession>A0A498IFK0</accession>
<gene>
    <name evidence="1" type="ORF">DVH24_041448</name>
</gene>